<dbReference type="PATRIC" id="fig|1349767.4.peg.549"/>
<feature type="region of interest" description="Disordered" evidence="1">
    <location>
        <begin position="91"/>
        <end position="115"/>
    </location>
</feature>
<dbReference type="HOGENOM" id="CLU_112864_1_1_4"/>
<sequence length="185" mass="19308">MKRQHVIMGVALAGAAALVLFGDRQSGSDVSEAVERKPAAARDDVAAATGKPARPGDKEVAILALRPRAELVGEAGDAVFDGGDAVFLSQNWNPPPPKAGTLPSGPPPPPPAPTAPAMPFTYIGKAVGGGVWEVFLSRGADKTYVVREQTIIDGTYRVEKIAPPSMSMTYLPLNQVQQINIGALD</sequence>
<feature type="region of interest" description="Disordered" evidence="1">
    <location>
        <begin position="32"/>
        <end position="54"/>
    </location>
</feature>
<dbReference type="EMBL" id="HG322949">
    <property type="protein sequence ID" value="CDG84578.1"/>
    <property type="molecule type" value="Genomic_DNA"/>
</dbReference>
<proteinExistence type="predicted"/>
<dbReference type="eggNOG" id="ENOG503307F">
    <property type="taxonomic scope" value="Bacteria"/>
</dbReference>
<dbReference type="Proteomes" id="UP000027604">
    <property type="component" value="Chromosome I"/>
</dbReference>
<keyword evidence="3" id="KW-1185">Reference proteome</keyword>
<evidence type="ECO:0000313" key="2">
    <source>
        <dbReference type="EMBL" id="CDG84578.1"/>
    </source>
</evidence>
<dbReference type="AlphaFoldDB" id="W0VB43"/>
<feature type="compositionally biased region" description="Basic and acidic residues" evidence="1">
    <location>
        <begin position="33"/>
        <end position="45"/>
    </location>
</feature>
<name>W0VB43_9BURK</name>
<keyword evidence="2" id="KW-0472">Membrane</keyword>
<protein>
    <submittedName>
        <fullName evidence="2">Putative prolin-rich transmembrane protein</fullName>
    </submittedName>
</protein>
<reference evidence="2 3" key="1">
    <citation type="journal article" date="2015" name="Genome Announc.">
        <title>Genome Sequence of Mushroom Soft-Rot Pathogen Janthinobacterium agaricidamnosum.</title>
        <authorList>
            <person name="Graupner K."/>
            <person name="Lackner G."/>
            <person name="Hertweck C."/>
        </authorList>
    </citation>
    <scope>NUCLEOTIDE SEQUENCE [LARGE SCALE GENOMIC DNA]</scope>
    <source>
        <strain evidence="3">NBRC 102515 / DSM 9628</strain>
    </source>
</reference>
<dbReference type="KEGG" id="jag:GJA_3967"/>
<accession>W0VB43</accession>
<organism evidence="2 3">
    <name type="scientific">Janthinobacterium agaricidamnosum NBRC 102515 = DSM 9628</name>
    <dbReference type="NCBI Taxonomy" id="1349767"/>
    <lineage>
        <taxon>Bacteria</taxon>
        <taxon>Pseudomonadati</taxon>
        <taxon>Pseudomonadota</taxon>
        <taxon>Betaproteobacteria</taxon>
        <taxon>Burkholderiales</taxon>
        <taxon>Oxalobacteraceae</taxon>
        <taxon>Janthinobacterium</taxon>
    </lineage>
</organism>
<feature type="compositionally biased region" description="Pro residues" evidence="1">
    <location>
        <begin position="93"/>
        <end position="115"/>
    </location>
</feature>
<evidence type="ECO:0000313" key="3">
    <source>
        <dbReference type="Proteomes" id="UP000027604"/>
    </source>
</evidence>
<keyword evidence="2" id="KW-0812">Transmembrane</keyword>
<dbReference type="OrthoDB" id="8564513at2"/>
<evidence type="ECO:0000256" key="1">
    <source>
        <dbReference type="SAM" id="MobiDB-lite"/>
    </source>
</evidence>
<gene>
    <name evidence="2" type="ORF">GJA_3967</name>
</gene>
<dbReference type="STRING" id="1349767.GJA_3967"/>
<dbReference type="RefSeq" id="WP_038495070.1">
    <property type="nucleotide sequence ID" value="NZ_BCTH01000014.1"/>
</dbReference>